<dbReference type="Proteomes" id="UP001139474">
    <property type="component" value="Unassembled WGS sequence"/>
</dbReference>
<dbReference type="EMBL" id="JAMZDE010000001">
    <property type="protein sequence ID" value="MCP1338251.1"/>
    <property type="molecule type" value="Genomic_DNA"/>
</dbReference>
<dbReference type="NCBIfam" id="TIGR00254">
    <property type="entry name" value="GGDEF"/>
    <property type="match status" value="1"/>
</dbReference>
<dbReference type="GO" id="GO:0052621">
    <property type="term" value="F:diguanylate cyclase activity"/>
    <property type="evidence" value="ECO:0007669"/>
    <property type="project" value="UniProtKB-EC"/>
</dbReference>
<dbReference type="InterPro" id="IPR029787">
    <property type="entry name" value="Nucleotide_cyclase"/>
</dbReference>
<dbReference type="RefSeq" id="WP_253617213.1">
    <property type="nucleotide sequence ID" value="NZ_JAMZDE010000001.1"/>
</dbReference>
<feature type="domain" description="GGDEF" evidence="2">
    <location>
        <begin position="179"/>
        <end position="301"/>
    </location>
</feature>
<protein>
    <submittedName>
        <fullName evidence="3">Diguanylate cyclase</fullName>
        <ecNumber evidence="3">2.7.7.65</ecNumber>
    </submittedName>
</protein>
<dbReference type="Gene3D" id="3.30.70.270">
    <property type="match status" value="1"/>
</dbReference>
<dbReference type="InterPro" id="IPR000160">
    <property type="entry name" value="GGDEF_dom"/>
</dbReference>
<evidence type="ECO:0000313" key="3">
    <source>
        <dbReference type="EMBL" id="MCP1338251.1"/>
    </source>
</evidence>
<dbReference type="InterPro" id="IPR043128">
    <property type="entry name" value="Rev_trsase/Diguanyl_cyclase"/>
</dbReference>
<dbReference type="GO" id="GO:0071111">
    <property type="term" value="F:cyclic-guanylate-specific phosphodiesterase activity"/>
    <property type="evidence" value="ECO:0007669"/>
    <property type="project" value="InterPro"/>
</dbReference>
<dbReference type="Pfam" id="PF00990">
    <property type="entry name" value="GGDEF"/>
    <property type="match status" value="1"/>
</dbReference>
<keyword evidence="1" id="KW-1133">Transmembrane helix</keyword>
<comment type="caution">
    <text evidence="3">The sequence shown here is derived from an EMBL/GenBank/DDBJ whole genome shotgun (WGS) entry which is preliminary data.</text>
</comment>
<dbReference type="InterPro" id="IPR050706">
    <property type="entry name" value="Cyclic-di-GMP_PDE-like"/>
</dbReference>
<name>A0A9X2JTR0_9GAMM</name>
<dbReference type="SMART" id="SM00267">
    <property type="entry name" value="GGDEF"/>
    <property type="match status" value="1"/>
</dbReference>
<dbReference type="PANTHER" id="PTHR33121:SF71">
    <property type="entry name" value="OXYGEN SENSOR PROTEIN DOSP"/>
    <property type="match status" value="1"/>
</dbReference>
<feature type="transmembrane region" description="Helical" evidence="1">
    <location>
        <begin position="103"/>
        <end position="124"/>
    </location>
</feature>
<dbReference type="PANTHER" id="PTHR33121">
    <property type="entry name" value="CYCLIC DI-GMP PHOSPHODIESTERASE PDEF"/>
    <property type="match status" value="1"/>
</dbReference>
<dbReference type="EC" id="2.7.7.65" evidence="3"/>
<keyword evidence="3" id="KW-0808">Transferase</keyword>
<organism evidence="3 4">
    <name type="scientific">Idiomarina rhizosphaerae</name>
    <dbReference type="NCBI Taxonomy" id="2961572"/>
    <lineage>
        <taxon>Bacteria</taxon>
        <taxon>Pseudomonadati</taxon>
        <taxon>Pseudomonadota</taxon>
        <taxon>Gammaproteobacteria</taxon>
        <taxon>Alteromonadales</taxon>
        <taxon>Idiomarinaceae</taxon>
        <taxon>Idiomarina</taxon>
    </lineage>
</organism>
<evidence type="ECO:0000259" key="2">
    <source>
        <dbReference type="PROSITE" id="PS50887"/>
    </source>
</evidence>
<gene>
    <name evidence="3" type="ORF">NJR55_01470</name>
</gene>
<dbReference type="SUPFAM" id="SSF55073">
    <property type="entry name" value="Nucleotide cyclase"/>
    <property type="match status" value="1"/>
</dbReference>
<keyword evidence="3" id="KW-0548">Nucleotidyltransferase</keyword>
<dbReference type="AlphaFoldDB" id="A0A9X2JTR0"/>
<feature type="transmembrane region" description="Helical" evidence="1">
    <location>
        <begin position="71"/>
        <end position="91"/>
    </location>
</feature>
<evidence type="ECO:0000313" key="4">
    <source>
        <dbReference type="Proteomes" id="UP001139474"/>
    </source>
</evidence>
<accession>A0A9X2JTR0</accession>
<keyword evidence="4" id="KW-1185">Reference proteome</keyword>
<feature type="transmembrane region" description="Helical" evidence="1">
    <location>
        <begin position="45"/>
        <end position="64"/>
    </location>
</feature>
<keyword evidence="1" id="KW-0812">Transmembrane</keyword>
<evidence type="ECO:0000256" key="1">
    <source>
        <dbReference type="SAM" id="Phobius"/>
    </source>
</evidence>
<reference evidence="3" key="1">
    <citation type="submission" date="2022-06" db="EMBL/GenBank/DDBJ databases">
        <title>Idiomarina rhizosphaerae M1R2S28.</title>
        <authorList>
            <person name="Sun J.-Q."/>
            <person name="Li L.-F."/>
        </authorList>
    </citation>
    <scope>NUCLEOTIDE SEQUENCE</scope>
    <source>
        <strain evidence="3">M1R2S28</strain>
    </source>
</reference>
<dbReference type="PROSITE" id="PS50887">
    <property type="entry name" value="GGDEF"/>
    <property type="match status" value="1"/>
</dbReference>
<proteinExistence type="predicted"/>
<keyword evidence="1" id="KW-0472">Membrane</keyword>
<sequence>MRMINLRYISNWRVLLIAVVVLVCLLLSSQLGVVKPYEIVDPLDILGEGSTLFLTILIVIFTVTDRPRGNVTNLFYSGGLLLIFSMTLDVLDEFFRYPDALRLLSWLESFPLPVGLIIISFAAAEWRRENKMLSRQLMVREKNLRSHQWVDPLTSLYTTPYFIKLVEREIALQNSTDAESTVLVSVNFKNFAQYNHEMGTKAGDELLHQASELMVLLLRPQDCLCREHSDHFLILLPQTRLSQADRLMKVIAQNLNSELELPNYMSVEVHTHHVEELSAVDAITALHTQVEEMTHYAPLAN</sequence>